<comment type="caution">
    <text evidence="1">The sequence shown here is derived from an EMBL/GenBank/DDBJ whole genome shotgun (WGS) entry which is preliminary data.</text>
</comment>
<reference evidence="1 2" key="1">
    <citation type="submission" date="2015-07" db="EMBL/GenBank/DDBJ databases">
        <title>Whole genome sequence of Thermanaerothrix daxensis DSM 23592.</title>
        <authorList>
            <person name="Hemp J."/>
            <person name="Ward L.M."/>
            <person name="Pace L.A."/>
            <person name="Fischer W.W."/>
        </authorList>
    </citation>
    <scope>NUCLEOTIDE SEQUENCE [LARGE SCALE GENOMIC DNA]</scope>
    <source>
        <strain evidence="1 2">GNS-1</strain>
    </source>
</reference>
<dbReference type="EMBL" id="LGKO01000002">
    <property type="protein sequence ID" value="KPL84186.1"/>
    <property type="molecule type" value="Genomic_DNA"/>
</dbReference>
<accession>A0A0N8GQN4</accession>
<evidence type="ECO:0000313" key="2">
    <source>
        <dbReference type="Proteomes" id="UP000050544"/>
    </source>
</evidence>
<sequence length="86" mass="8726">MKGLGVGVVVFGLVMLVILAGWLVGGLQAAQATPTPWAQPTLAAATATATAEPGWWATLPTPLVLPTLTPTLTPKITPTPTNGGRK</sequence>
<evidence type="ECO:0000313" key="1">
    <source>
        <dbReference type="EMBL" id="KPL84186.1"/>
    </source>
</evidence>
<protein>
    <submittedName>
        <fullName evidence="1">Uncharacterized protein</fullName>
    </submittedName>
</protein>
<dbReference type="Proteomes" id="UP000050544">
    <property type="component" value="Unassembled WGS sequence"/>
</dbReference>
<name>A0A0N8GQN4_9CHLR</name>
<dbReference type="STRING" id="869279.SE15_03205"/>
<organism evidence="1 2">
    <name type="scientific">Thermanaerothrix daxensis</name>
    <dbReference type="NCBI Taxonomy" id="869279"/>
    <lineage>
        <taxon>Bacteria</taxon>
        <taxon>Bacillati</taxon>
        <taxon>Chloroflexota</taxon>
        <taxon>Anaerolineae</taxon>
        <taxon>Anaerolineales</taxon>
        <taxon>Anaerolineaceae</taxon>
        <taxon>Thermanaerothrix</taxon>
    </lineage>
</organism>
<dbReference type="RefSeq" id="WP_054520649.1">
    <property type="nucleotide sequence ID" value="NZ_LGKO01000002.1"/>
</dbReference>
<gene>
    <name evidence="1" type="ORF">SE15_03205</name>
</gene>
<dbReference type="AlphaFoldDB" id="A0A0N8GQN4"/>
<keyword evidence="2" id="KW-1185">Reference proteome</keyword>
<proteinExistence type="predicted"/>